<feature type="domain" description="Conserved oligomeric Golgi complex subunit 2 N-terminal" evidence="9">
    <location>
        <begin position="23"/>
        <end position="96"/>
    </location>
</feature>
<dbReference type="Pfam" id="PF06148">
    <property type="entry name" value="COG2_N"/>
    <property type="match status" value="1"/>
</dbReference>
<keyword evidence="5" id="KW-0653">Protein transport</keyword>
<dbReference type="GO" id="GO:0000139">
    <property type="term" value="C:Golgi membrane"/>
    <property type="evidence" value="ECO:0007669"/>
    <property type="project" value="UniProtKB-SubCell"/>
</dbReference>
<sequence length="710" mass="82651">MKVKTSITMSKENMNLPKAPKDLCFSEVDFIQGNFNVDTFLQEHRKSTKLETMRDDLGIYLKLLRSAMIDLINRDYTDFVNLSSNMIGLDKAINDLQTPLGQLREEVMQVQQTLDDEVTTITHDMNENKKVREYKQSIFSLQHIYRCLAKLSSILSLNTFLESPVKIDILEQAAAEFNQLQFHMSRCKLNIINEKREEGEKLEQSYMTHLNEFFLACVHEKNSALLIRCLGIYVTLDKISDAEDLVRKEIVSPLVHSVINIENLNTDLLGLQNIYNRLLNILDVELKQLLDITLHPNRLSVKGFNFLVNSFWIDVEEKIEQYIKCIFAPGDPVLFHSRYVATLEFLQKLEAECVTPESLIALLKNSQYKNFLKKWNLPVYFQIRFQEIASGIETVLIEPISPASVKRMLESLTQSDFSLHATCIVWENLQRIWDDNVYLYQLFHRFWKLSLQICARYRIWIQSVLKEVWPIENETSNLNKVENSEKLNFLIYLYKDAEKFANVLPSLLEIVRSKLKQEQKTPRVLTLLKDSLDETIRNLKTVSPQITNEIVDELLKQCVTHLKQVSDIPRLFRRTKREVPTKPCAYVKNALAFLVSFHTEYRMIIPDNVNYWLELTLSMLTEHYLASVTDVLTSVQKTEESLRRLKKIRDKSTGSLASEIQGISDDEKIRIQLQVDVQSYANMITEMQISILNVLHMKELLHAVETAVKR</sequence>
<reference evidence="11" key="1">
    <citation type="submission" date="2021-10" db="EMBL/GenBank/DDBJ databases">
        <title>Melipona bicolor Genome sequencing and assembly.</title>
        <authorList>
            <person name="Araujo N.S."/>
            <person name="Arias M.C."/>
        </authorList>
    </citation>
    <scope>NUCLEOTIDE SEQUENCE</scope>
    <source>
        <strain evidence="11">USP_2M_L1-L4_2017</strain>
        <tissue evidence="11">Whole body</tissue>
    </source>
</reference>
<evidence type="ECO:0000313" key="12">
    <source>
        <dbReference type="Proteomes" id="UP001177670"/>
    </source>
</evidence>
<name>A0AA40FT25_9HYME</name>
<evidence type="ECO:0000256" key="5">
    <source>
        <dbReference type="ARBA" id="ARBA00022927"/>
    </source>
</evidence>
<protein>
    <recommendedName>
        <fullName evidence="3">Conserved oligomeric Golgi complex subunit 2</fullName>
    </recommendedName>
    <alternativeName>
        <fullName evidence="8">Component of oligomeric Golgi complex 2</fullName>
    </alternativeName>
</protein>
<dbReference type="EMBL" id="JAHYIQ010000017">
    <property type="protein sequence ID" value="KAK1124844.1"/>
    <property type="molecule type" value="Genomic_DNA"/>
</dbReference>
<dbReference type="InterPro" id="IPR024603">
    <property type="entry name" value="COG_complex_COG2_C"/>
</dbReference>
<evidence type="ECO:0000259" key="9">
    <source>
        <dbReference type="Pfam" id="PF06148"/>
    </source>
</evidence>
<dbReference type="GO" id="GO:0015031">
    <property type="term" value="P:protein transport"/>
    <property type="evidence" value="ECO:0007669"/>
    <property type="project" value="UniProtKB-KW"/>
</dbReference>
<evidence type="ECO:0000256" key="1">
    <source>
        <dbReference type="ARBA" id="ARBA00004395"/>
    </source>
</evidence>
<evidence type="ECO:0000259" key="10">
    <source>
        <dbReference type="Pfam" id="PF12022"/>
    </source>
</evidence>
<keyword evidence="4" id="KW-0813">Transport</keyword>
<evidence type="ECO:0000256" key="6">
    <source>
        <dbReference type="ARBA" id="ARBA00023034"/>
    </source>
</evidence>
<gene>
    <name evidence="11" type="ORF">K0M31_006198</name>
</gene>
<dbReference type="InterPro" id="IPR009316">
    <property type="entry name" value="COG2"/>
</dbReference>
<comment type="similarity">
    <text evidence="2">Belongs to the COG2 family.</text>
</comment>
<dbReference type="InterPro" id="IPR024602">
    <property type="entry name" value="COG_su2_N"/>
</dbReference>
<dbReference type="GO" id="GO:0006891">
    <property type="term" value="P:intra-Golgi vesicle-mediated transport"/>
    <property type="evidence" value="ECO:0007669"/>
    <property type="project" value="TreeGrafter"/>
</dbReference>
<evidence type="ECO:0000256" key="3">
    <source>
        <dbReference type="ARBA" id="ARBA00020977"/>
    </source>
</evidence>
<keyword evidence="7" id="KW-0472">Membrane</keyword>
<evidence type="ECO:0000256" key="8">
    <source>
        <dbReference type="ARBA" id="ARBA00031344"/>
    </source>
</evidence>
<dbReference type="PANTHER" id="PTHR12961">
    <property type="entry name" value="CONSERVED OLIGOMERIC GOLGI COMPLEX COMPONENT 2"/>
    <property type="match status" value="1"/>
</dbReference>
<dbReference type="GO" id="GO:0007030">
    <property type="term" value="P:Golgi organization"/>
    <property type="evidence" value="ECO:0007669"/>
    <property type="project" value="InterPro"/>
</dbReference>
<organism evidence="11 12">
    <name type="scientific">Melipona bicolor</name>
    <dbReference type="NCBI Taxonomy" id="60889"/>
    <lineage>
        <taxon>Eukaryota</taxon>
        <taxon>Metazoa</taxon>
        <taxon>Ecdysozoa</taxon>
        <taxon>Arthropoda</taxon>
        <taxon>Hexapoda</taxon>
        <taxon>Insecta</taxon>
        <taxon>Pterygota</taxon>
        <taxon>Neoptera</taxon>
        <taxon>Endopterygota</taxon>
        <taxon>Hymenoptera</taxon>
        <taxon>Apocrita</taxon>
        <taxon>Aculeata</taxon>
        <taxon>Apoidea</taxon>
        <taxon>Anthophila</taxon>
        <taxon>Apidae</taxon>
        <taxon>Melipona</taxon>
    </lineage>
</organism>
<evidence type="ECO:0000256" key="7">
    <source>
        <dbReference type="ARBA" id="ARBA00023136"/>
    </source>
</evidence>
<dbReference type="Pfam" id="PF12022">
    <property type="entry name" value="COG2_C"/>
    <property type="match status" value="1"/>
</dbReference>
<feature type="domain" description="COG complex component COG2 C-terminal" evidence="10">
    <location>
        <begin position="373"/>
        <end position="677"/>
    </location>
</feature>
<accession>A0AA40FT25</accession>
<evidence type="ECO:0000256" key="2">
    <source>
        <dbReference type="ARBA" id="ARBA00007603"/>
    </source>
</evidence>
<evidence type="ECO:0000313" key="11">
    <source>
        <dbReference type="EMBL" id="KAK1124844.1"/>
    </source>
</evidence>
<keyword evidence="6" id="KW-0333">Golgi apparatus</keyword>
<dbReference type="GO" id="GO:0017119">
    <property type="term" value="C:Golgi transport complex"/>
    <property type="evidence" value="ECO:0007669"/>
    <property type="project" value="TreeGrafter"/>
</dbReference>
<dbReference type="Proteomes" id="UP001177670">
    <property type="component" value="Unassembled WGS sequence"/>
</dbReference>
<dbReference type="AlphaFoldDB" id="A0AA40FT25"/>
<proteinExistence type="inferred from homology"/>
<evidence type="ECO:0000256" key="4">
    <source>
        <dbReference type="ARBA" id="ARBA00022448"/>
    </source>
</evidence>
<comment type="caution">
    <text evidence="11">The sequence shown here is derived from an EMBL/GenBank/DDBJ whole genome shotgun (WGS) entry which is preliminary data.</text>
</comment>
<keyword evidence="12" id="KW-1185">Reference proteome</keyword>
<comment type="subcellular location">
    <subcellularLocation>
        <location evidence="1">Golgi apparatus membrane</location>
        <topology evidence="1">Peripheral membrane protein</topology>
    </subcellularLocation>
</comment>
<dbReference type="PANTHER" id="PTHR12961:SF0">
    <property type="entry name" value="CONSERVED OLIGOMERIC GOLGI COMPLEX SUBUNIT 2"/>
    <property type="match status" value="1"/>
</dbReference>